<evidence type="ECO:0000313" key="2">
    <source>
        <dbReference type="EMBL" id="GAA2032159.1"/>
    </source>
</evidence>
<proteinExistence type="predicted"/>
<evidence type="ECO:0000256" key="1">
    <source>
        <dbReference type="SAM" id="MobiDB-lite"/>
    </source>
</evidence>
<dbReference type="Proteomes" id="UP001501461">
    <property type="component" value="Unassembled WGS sequence"/>
</dbReference>
<gene>
    <name evidence="2" type="ORF">GCM10009720_10590</name>
</gene>
<reference evidence="3" key="1">
    <citation type="journal article" date="2019" name="Int. J. Syst. Evol. Microbiol.">
        <title>The Global Catalogue of Microorganisms (GCM) 10K type strain sequencing project: providing services to taxonomists for standard genome sequencing and annotation.</title>
        <authorList>
            <consortium name="The Broad Institute Genomics Platform"/>
            <consortium name="The Broad Institute Genome Sequencing Center for Infectious Disease"/>
            <person name="Wu L."/>
            <person name="Ma J."/>
        </authorList>
    </citation>
    <scope>NUCLEOTIDE SEQUENCE [LARGE SCALE GENOMIC DNA]</scope>
    <source>
        <strain evidence="3">JCM 13595</strain>
    </source>
</reference>
<protein>
    <submittedName>
        <fullName evidence="2">DUF4194 domain-containing protein</fullName>
    </submittedName>
</protein>
<dbReference type="InterPro" id="IPR025449">
    <property type="entry name" value="JetB"/>
</dbReference>
<dbReference type="EMBL" id="BAAAMN010000016">
    <property type="protein sequence ID" value="GAA2032159.1"/>
    <property type="molecule type" value="Genomic_DNA"/>
</dbReference>
<dbReference type="Pfam" id="PF13835">
    <property type="entry name" value="DUF4194"/>
    <property type="match status" value="1"/>
</dbReference>
<comment type="caution">
    <text evidence="2">The sequence shown here is derived from an EMBL/GenBank/DDBJ whole genome shotgun (WGS) entry which is preliminary data.</text>
</comment>
<feature type="region of interest" description="Disordered" evidence="1">
    <location>
        <begin position="1"/>
        <end position="22"/>
    </location>
</feature>
<sequence length="224" mass="25678">MTENAFPDPLVPEPETPDDGRLWETDTGTLHEQSRRALLQLLRGPYISADRHSKLWTRILVDETMIRSRLADLFLTLVVDHEREVAFVRNVDEVDAPRVVRAQNLTHIQTILLLHLRQRLMQDAEQARAVVDEGETIEQLAVFEGVGGTDPAQFENRIRSAWNKFTDLGILYETTTPGRFEISPVLAVIFGAEEITAIRREYDKILTEQLPFEDEANDDEEDDQ</sequence>
<dbReference type="RefSeq" id="WP_343956566.1">
    <property type="nucleotide sequence ID" value="NZ_BAAAMN010000016.1"/>
</dbReference>
<accession>A0ABP5FUX7</accession>
<evidence type="ECO:0000313" key="3">
    <source>
        <dbReference type="Proteomes" id="UP001501461"/>
    </source>
</evidence>
<organism evidence="2 3">
    <name type="scientific">Yaniella flava</name>
    <dbReference type="NCBI Taxonomy" id="287930"/>
    <lineage>
        <taxon>Bacteria</taxon>
        <taxon>Bacillati</taxon>
        <taxon>Actinomycetota</taxon>
        <taxon>Actinomycetes</taxon>
        <taxon>Micrococcales</taxon>
        <taxon>Micrococcaceae</taxon>
        <taxon>Yaniella</taxon>
    </lineage>
</organism>
<name>A0ABP5FUX7_9MICC</name>
<keyword evidence="3" id="KW-1185">Reference proteome</keyword>